<name>A0A1G9ZVC5_9FIRM</name>
<dbReference type="RefSeq" id="WP_092074989.1">
    <property type="nucleotide sequence ID" value="NZ_FNHB01000015.1"/>
</dbReference>
<dbReference type="AlphaFoldDB" id="A0A1G9ZVC5"/>
<evidence type="ECO:0000313" key="2">
    <source>
        <dbReference type="Proteomes" id="UP000214880"/>
    </source>
</evidence>
<gene>
    <name evidence="1" type="ORF">SAMN04488502_11580</name>
</gene>
<keyword evidence="2" id="KW-1185">Reference proteome</keyword>
<sequence>MFNFSENIKKAQQENSNISVMVKSSAVQPAAKITIERLGEDPVVINNVQDFLAFARSDSRFYGFGSSSLQFLLSISKLIKGKIDDALGNGFVTKS</sequence>
<protein>
    <submittedName>
        <fullName evidence="1">Uncharacterized protein</fullName>
    </submittedName>
</protein>
<proteinExistence type="predicted"/>
<dbReference type="EMBL" id="FNHB01000015">
    <property type="protein sequence ID" value="SDN25389.1"/>
    <property type="molecule type" value="Genomic_DNA"/>
</dbReference>
<organism evidence="1 2">
    <name type="scientific">Dendrosporobacter quercicolus</name>
    <dbReference type="NCBI Taxonomy" id="146817"/>
    <lineage>
        <taxon>Bacteria</taxon>
        <taxon>Bacillati</taxon>
        <taxon>Bacillota</taxon>
        <taxon>Negativicutes</taxon>
        <taxon>Selenomonadales</taxon>
        <taxon>Sporomusaceae</taxon>
        <taxon>Dendrosporobacter</taxon>
    </lineage>
</organism>
<reference evidence="1 2" key="1">
    <citation type="submission" date="2016-10" db="EMBL/GenBank/DDBJ databases">
        <authorList>
            <person name="de Groot N.N."/>
        </authorList>
    </citation>
    <scope>NUCLEOTIDE SEQUENCE [LARGE SCALE GENOMIC DNA]</scope>
    <source>
        <strain evidence="1 2">DSM 1736</strain>
    </source>
</reference>
<accession>A0A1G9ZVC5</accession>
<dbReference type="Proteomes" id="UP000214880">
    <property type="component" value="Unassembled WGS sequence"/>
</dbReference>
<dbReference type="STRING" id="146817.SAMN04488502_11580"/>
<evidence type="ECO:0000313" key="1">
    <source>
        <dbReference type="EMBL" id="SDN25389.1"/>
    </source>
</evidence>